<dbReference type="Proteomes" id="UP000029622">
    <property type="component" value="Unassembled WGS sequence"/>
</dbReference>
<protein>
    <submittedName>
        <fullName evidence="1">Uncharacterized protein</fullName>
    </submittedName>
</protein>
<dbReference type="EMBL" id="AZTB01000146">
    <property type="protein sequence ID" value="KGG79392.1"/>
    <property type="molecule type" value="Genomic_DNA"/>
</dbReference>
<name>A0A096BEU6_9FIRM</name>
<proteinExistence type="predicted"/>
<accession>A0A096BEU6</accession>
<comment type="caution">
    <text evidence="1">The sequence shown here is derived from an EMBL/GenBank/DDBJ whole genome shotgun (WGS) entry which is preliminary data.</text>
</comment>
<gene>
    <name evidence="1" type="ORF">Y919_12465</name>
</gene>
<evidence type="ECO:0000313" key="2">
    <source>
        <dbReference type="Proteomes" id="UP000029622"/>
    </source>
</evidence>
<dbReference type="AlphaFoldDB" id="A0A096BEU6"/>
<organism evidence="1 2">
    <name type="scientific">Caloranaerobacter azorensis H53214</name>
    <dbReference type="NCBI Taxonomy" id="1156417"/>
    <lineage>
        <taxon>Bacteria</taxon>
        <taxon>Bacillati</taxon>
        <taxon>Bacillota</taxon>
        <taxon>Tissierellia</taxon>
        <taxon>Tissierellales</taxon>
        <taxon>Thermohalobacteraceae</taxon>
        <taxon>Caloranaerobacter</taxon>
    </lineage>
</organism>
<reference evidence="1 2" key="1">
    <citation type="submission" date="2013-12" db="EMBL/GenBank/DDBJ databases">
        <title>Draft genome sequence of Caloranaerobacter sp. H53214.</title>
        <authorList>
            <person name="Jiang L.J."/>
            <person name="Shao Z.Z."/>
            <person name="Long M.N."/>
        </authorList>
    </citation>
    <scope>NUCLEOTIDE SEQUENCE [LARGE SCALE GENOMIC DNA]</scope>
    <source>
        <strain evidence="1 2">H53214</strain>
    </source>
</reference>
<evidence type="ECO:0000313" key="1">
    <source>
        <dbReference type="EMBL" id="KGG79392.1"/>
    </source>
</evidence>
<sequence length="66" mass="7292">MSTSSGSTFYVQPRTFCRTGQRVTICSEVKDLRSGAVGKPSLKWANKLHVVDPKPGDLPMGRVKRK</sequence>